<comment type="caution">
    <text evidence="1">The sequence shown here is derived from an EMBL/GenBank/DDBJ whole genome shotgun (WGS) entry which is preliminary data.</text>
</comment>
<accession>A0A8J1YD65</accession>
<dbReference type="AlphaFoldDB" id="A0A8J1YD65"/>
<organism evidence="1 2">
    <name type="scientific">Owenia fusiformis</name>
    <name type="common">Polychaete worm</name>
    <dbReference type="NCBI Taxonomy" id="6347"/>
    <lineage>
        <taxon>Eukaryota</taxon>
        <taxon>Metazoa</taxon>
        <taxon>Spiralia</taxon>
        <taxon>Lophotrochozoa</taxon>
        <taxon>Annelida</taxon>
        <taxon>Polychaeta</taxon>
        <taxon>Sedentaria</taxon>
        <taxon>Canalipalpata</taxon>
        <taxon>Sabellida</taxon>
        <taxon>Oweniida</taxon>
        <taxon>Oweniidae</taxon>
        <taxon>Owenia</taxon>
    </lineage>
</organism>
<dbReference type="OrthoDB" id="5946976at2759"/>
<dbReference type="InterPro" id="IPR050491">
    <property type="entry name" value="AmpC-like"/>
</dbReference>
<protein>
    <submittedName>
        <fullName evidence="1">Uncharacterized protein</fullName>
    </submittedName>
</protein>
<dbReference type="InterPro" id="IPR012338">
    <property type="entry name" value="Beta-lactam/transpept-like"/>
</dbReference>
<proteinExistence type="predicted"/>
<dbReference type="SUPFAM" id="SSF56601">
    <property type="entry name" value="beta-lactamase/transpeptidase-like"/>
    <property type="match status" value="1"/>
</dbReference>
<keyword evidence="2" id="KW-1185">Reference proteome</keyword>
<gene>
    <name evidence="1" type="ORF">OFUS_LOCUS8279</name>
</gene>
<evidence type="ECO:0000313" key="2">
    <source>
        <dbReference type="Proteomes" id="UP000749559"/>
    </source>
</evidence>
<dbReference type="InterPro" id="IPR001466">
    <property type="entry name" value="Beta-lactam-related"/>
</dbReference>
<dbReference type="EMBL" id="CAIIXF020000004">
    <property type="protein sequence ID" value="CAH1781743.1"/>
    <property type="molecule type" value="Genomic_DNA"/>
</dbReference>
<name>A0A8J1YD65_OWEFU</name>
<evidence type="ECO:0000313" key="1">
    <source>
        <dbReference type="EMBL" id="CAH1781743.1"/>
    </source>
</evidence>
<sequence>MATGIGKIDIEENTNATSSSKFCIASITKTFTSVLLANQIMKDSQRYGSSTERLTWDSPIYRHLGPWFSLSDKHREKTLTLRDLLAHRTGMSRYDLTWMLRVFRRKELMRKLKHFKFAGEFRQGFTYNNLMYALAGAVAEARANSTWETLIRTHLLQPLGMNETTFIDVEAPRWKNIAKPYTYKNGTYLPLPREAHGSFGVVGAAGSICSSAKDVAKWMQLHLNDGETQDGNRILKADDLETIFESASVVPQNLKWERLFHRPVVPVTESRTTYGLGWYNGHYRGLRTHVAHGTAGGYESQITLFPDRKLGIYTAMNGLMGPSAYIALRMMHQYIADVMMGQKPWLNRTTGCTFPEPWSENIYEKESTQFINTSLPAHRPFVDYTGVYINDGHGTIHISANTSYNYLYFKIGELGNFILYPMEERDRFHMKATYPYSFYLFYPLMFNNDTRGYINSISVPSFDVENPPIFFKQHQASDSISLATSYAFTLTFSVSIYLCWI</sequence>
<dbReference type="PANTHER" id="PTHR46825:SF15">
    <property type="entry name" value="BETA-LACTAMASE-RELATED DOMAIN-CONTAINING PROTEIN"/>
    <property type="match status" value="1"/>
</dbReference>
<dbReference type="Proteomes" id="UP000749559">
    <property type="component" value="Unassembled WGS sequence"/>
</dbReference>
<reference evidence="1" key="1">
    <citation type="submission" date="2022-03" db="EMBL/GenBank/DDBJ databases">
        <authorList>
            <person name="Martin C."/>
        </authorList>
    </citation>
    <scope>NUCLEOTIDE SEQUENCE</scope>
</reference>
<dbReference type="PANTHER" id="PTHR46825">
    <property type="entry name" value="D-ALANYL-D-ALANINE-CARBOXYPEPTIDASE/ENDOPEPTIDASE AMPH"/>
    <property type="match status" value="1"/>
</dbReference>
<dbReference type="Pfam" id="PF00144">
    <property type="entry name" value="Beta-lactamase"/>
    <property type="match status" value="1"/>
</dbReference>
<dbReference type="Gene3D" id="3.40.710.10">
    <property type="entry name" value="DD-peptidase/beta-lactamase superfamily"/>
    <property type="match status" value="1"/>
</dbReference>